<evidence type="ECO:0000256" key="1">
    <source>
        <dbReference type="ARBA" id="ARBA00004123"/>
    </source>
</evidence>
<dbReference type="GO" id="GO:0006281">
    <property type="term" value="P:DNA repair"/>
    <property type="evidence" value="ECO:0007669"/>
    <property type="project" value="InterPro"/>
</dbReference>
<evidence type="ECO:0000313" key="5">
    <source>
        <dbReference type="Proteomes" id="UP000636800"/>
    </source>
</evidence>
<comment type="similarity">
    <text evidence="2">Belongs to the replication factor A protein 3 family.</text>
</comment>
<dbReference type="AlphaFoldDB" id="A0A835UQK5"/>
<dbReference type="GO" id="GO:0006260">
    <property type="term" value="P:DNA replication"/>
    <property type="evidence" value="ECO:0007669"/>
    <property type="project" value="InterPro"/>
</dbReference>
<dbReference type="PANTHER" id="PTHR47058:SF3">
    <property type="entry name" value="REPLICATION PROTEIN A 14 KDA SUBUNIT A-RELATED"/>
    <property type="match status" value="1"/>
</dbReference>
<dbReference type="SUPFAM" id="SSF50249">
    <property type="entry name" value="Nucleic acid-binding proteins"/>
    <property type="match status" value="1"/>
</dbReference>
<dbReference type="GO" id="GO:0006310">
    <property type="term" value="P:DNA recombination"/>
    <property type="evidence" value="ECO:0007669"/>
    <property type="project" value="InterPro"/>
</dbReference>
<dbReference type="Pfam" id="PF08661">
    <property type="entry name" value="Rep_fac-A_3"/>
    <property type="match status" value="1"/>
</dbReference>
<dbReference type="Proteomes" id="UP000636800">
    <property type="component" value="Unassembled WGS sequence"/>
</dbReference>
<comment type="caution">
    <text evidence="4">The sequence shown here is derived from an EMBL/GenBank/DDBJ whole genome shotgun (WGS) entry which is preliminary data.</text>
</comment>
<dbReference type="InterPro" id="IPR012340">
    <property type="entry name" value="NA-bd_OB-fold"/>
</dbReference>
<keyword evidence="5" id="KW-1185">Reference proteome</keyword>
<dbReference type="GO" id="GO:0031981">
    <property type="term" value="C:nuclear lumen"/>
    <property type="evidence" value="ECO:0007669"/>
    <property type="project" value="UniProtKB-ARBA"/>
</dbReference>
<dbReference type="EMBL" id="JADCNL010000008">
    <property type="protein sequence ID" value="KAG0470258.1"/>
    <property type="molecule type" value="Genomic_DNA"/>
</dbReference>
<gene>
    <name evidence="4" type="ORF">HPP92_016958</name>
</gene>
<keyword evidence="3" id="KW-0539">Nucleus</keyword>
<protein>
    <submittedName>
        <fullName evidence="4">Uncharacterized protein</fullName>
    </submittedName>
</protein>
<reference evidence="4 5" key="1">
    <citation type="journal article" date="2020" name="Nat. Food">
        <title>A phased Vanilla planifolia genome enables genetic improvement of flavour and production.</title>
        <authorList>
            <person name="Hasing T."/>
            <person name="Tang H."/>
            <person name="Brym M."/>
            <person name="Khazi F."/>
            <person name="Huang T."/>
            <person name="Chambers A.H."/>
        </authorList>
    </citation>
    <scope>NUCLEOTIDE SEQUENCE [LARGE SCALE GENOMIC DNA]</scope>
    <source>
        <tissue evidence="4">Leaf</tissue>
    </source>
</reference>
<proteinExistence type="inferred from homology"/>
<dbReference type="GO" id="GO:0003677">
    <property type="term" value="F:DNA binding"/>
    <property type="evidence" value="ECO:0007669"/>
    <property type="project" value="InterPro"/>
</dbReference>
<evidence type="ECO:0000313" key="4">
    <source>
        <dbReference type="EMBL" id="KAG0470258.1"/>
    </source>
</evidence>
<sequence length="121" mass="13060">MDTSSPAVFVNGELLKMYVGRRVRTVLNVAKNEGGVTSGKCTDGQELTVKGGDATSFPVSHFVEVIGIADSNQSIRVEICTDFGEQFVSYVELQGLSGDMIFIGKLLLIVVTWNKGPFIVD</sequence>
<accession>A0A835UQK5</accession>
<comment type="subcellular location">
    <subcellularLocation>
        <location evidence="1">Nucleus</location>
    </subcellularLocation>
</comment>
<organism evidence="4 5">
    <name type="scientific">Vanilla planifolia</name>
    <name type="common">Vanilla</name>
    <dbReference type="NCBI Taxonomy" id="51239"/>
    <lineage>
        <taxon>Eukaryota</taxon>
        <taxon>Viridiplantae</taxon>
        <taxon>Streptophyta</taxon>
        <taxon>Embryophyta</taxon>
        <taxon>Tracheophyta</taxon>
        <taxon>Spermatophyta</taxon>
        <taxon>Magnoliopsida</taxon>
        <taxon>Liliopsida</taxon>
        <taxon>Asparagales</taxon>
        <taxon>Orchidaceae</taxon>
        <taxon>Vanilloideae</taxon>
        <taxon>Vanilleae</taxon>
        <taxon>Vanilla</taxon>
    </lineage>
</organism>
<dbReference type="Gene3D" id="2.40.50.140">
    <property type="entry name" value="Nucleic acid-binding proteins"/>
    <property type="match status" value="1"/>
</dbReference>
<name>A0A835UQK5_VANPL</name>
<evidence type="ECO:0000256" key="2">
    <source>
        <dbReference type="ARBA" id="ARBA00009761"/>
    </source>
</evidence>
<dbReference type="PANTHER" id="PTHR47058">
    <property type="entry name" value="REPLICATION PROTEIN A 14 KDA SUBUNIT A-RELATED"/>
    <property type="match status" value="1"/>
</dbReference>
<dbReference type="InterPro" id="IPR013970">
    <property type="entry name" value="Rfa2"/>
</dbReference>
<evidence type="ECO:0000256" key="3">
    <source>
        <dbReference type="ARBA" id="ARBA00023242"/>
    </source>
</evidence>